<dbReference type="InterPro" id="IPR036890">
    <property type="entry name" value="HATPase_C_sf"/>
</dbReference>
<keyword evidence="5" id="KW-0808">Transferase</keyword>
<gene>
    <name evidence="15" type="ORF">LWC34_00120</name>
</gene>
<dbReference type="GO" id="GO:0016301">
    <property type="term" value="F:kinase activity"/>
    <property type="evidence" value="ECO:0007669"/>
    <property type="project" value="UniProtKB-KW"/>
</dbReference>
<evidence type="ECO:0000313" key="15">
    <source>
        <dbReference type="EMBL" id="MCE7001253.1"/>
    </source>
</evidence>
<dbReference type="PANTHER" id="PTHR45436">
    <property type="entry name" value="SENSOR HISTIDINE KINASE YKOH"/>
    <property type="match status" value="1"/>
</dbReference>
<dbReference type="Gene3D" id="1.10.287.130">
    <property type="match status" value="1"/>
</dbReference>
<dbReference type="PANTHER" id="PTHR45436:SF5">
    <property type="entry name" value="SENSOR HISTIDINE KINASE TRCS"/>
    <property type="match status" value="1"/>
</dbReference>
<dbReference type="PROSITE" id="PS50109">
    <property type="entry name" value="HIS_KIN"/>
    <property type="match status" value="1"/>
</dbReference>
<reference evidence="15 16" key="1">
    <citation type="submission" date="2021-12" db="EMBL/GenBank/DDBJ databases">
        <title>Genome sequence of Kibdelosporangium philippinense ATCC 49844.</title>
        <authorList>
            <person name="Fedorov E.A."/>
            <person name="Omeragic M."/>
            <person name="Shalygina K.F."/>
            <person name="Maclea K.S."/>
        </authorList>
    </citation>
    <scope>NUCLEOTIDE SEQUENCE [LARGE SCALE GENOMIC DNA]</scope>
    <source>
        <strain evidence="15 16">ATCC 49844</strain>
    </source>
</reference>
<keyword evidence="6 12" id="KW-0812">Transmembrane</keyword>
<feature type="domain" description="HAMP" evidence="14">
    <location>
        <begin position="126"/>
        <end position="179"/>
    </location>
</feature>
<dbReference type="InterPro" id="IPR003660">
    <property type="entry name" value="HAMP_dom"/>
</dbReference>
<feature type="transmembrane region" description="Helical" evidence="12">
    <location>
        <begin position="6"/>
        <end position="29"/>
    </location>
</feature>
<comment type="subcellular location">
    <subcellularLocation>
        <location evidence="2">Cell membrane</location>
    </subcellularLocation>
</comment>
<evidence type="ECO:0000256" key="8">
    <source>
        <dbReference type="ARBA" id="ARBA00022989"/>
    </source>
</evidence>
<keyword evidence="7 15" id="KW-0418">Kinase</keyword>
<organism evidence="15 16">
    <name type="scientific">Kibdelosporangium philippinense</name>
    <dbReference type="NCBI Taxonomy" id="211113"/>
    <lineage>
        <taxon>Bacteria</taxon>
        <taxon>Bacillati</taxon>
        <taxon>Actinomycetota</taxon>
        <taxon>Actinomycetes</taxon>
        <taxon>Pseudonocardiales</taxon>
        <taxon>Pseudonocardiaceae</taxon>
        <taxon>Kibdelosporangium</taxon>
    </lineage>
</organism>
<dbReference type="Pfam" id="PF00672">
    <property type="entry name" value="HAMP"/>
    <property type="match status" value="1"/>
</dbReference>
<keyword evidence="10 12" id="KW-0472">Membrane</keyword>
<name>A0ABS8YZU4_9PSEU</name>
<feature type="transmembrane region" description="Helical" evidence="12">
    <location>
        <begin position="102"/>
        <end position="124"/>
    </location>
</feature>
<dbReference type="RefSeq" id="WP_233722337.1">
    <property type="nucleotide sequence ID" value="NZ_JAJVCN010000001.1"/>
</dbReference>
<dbReference type="EMBL" id="JAJVCN010000001">
    <property type="protein sequence ID" value="MCE7001253.1"/>
    <property type="molecule type" value="Genomic_DNA"/>
</dbReference>
<dbReference type="Pfam" id="PF00512">
    <property type="entry name" value="HisKA"/>
    <property type="match status" value="1"/>
</dbReference>
<evidence type="ECO:0000256" key="11">
    <source>
        <dbReference type="SAM" id="MobiDB-lite"/>
    </source>
</evidence>
<dbReference type="InterPro" id="IPR036097">
    <property type="entry name" value="HisK_dim/P_sf"/>
</dbReference>
<dbReference type="InterPro" id="IPR003594">
    <property type="entry name" value="HATPase_dom"/>
</dbReference>
<evidence type="ECO:0000256" key="7">
    <source>
        <dbReference type="ARBA" id="ARBA00022777"/>
    </source>
</evidence>
<dbReference type="Gene3D" id="6.10.340.10">
    <property type="match status" value="1"/>
</dbReference>
<proteinExistence type="predicted"/>
<dbReference type="EC" id="2.7.13.3" evidence="3"/>
<dbReference type="PRINTS" id="PR00344">
    <property type="entry name" value="BCTRLSENSOR"/>
</dbReference>
<dbReference type="SMART" id="SM00304">
    <property type="entry name" value="HAMP"/>
    <property type="match status" value="1"/>
</dbReference>
<dbReference type="SMART" id="SM00387">
    <property type="entry name" value="HATPase_c"/>
    <property type="match status" value="1"/>
</dbReference>
<evidence type="ECO:0000256" key="1">
    <source>
        <dbReference type="ARBA" id="ARBA00000085"/>
    </source>
</evidence>
<evidence type="ECO:0000259" key="13">
    <source>
        <dbReference type="PROSITE" id="PS50109"/>
    </source>
</evidence>
<keyword evidence="16" id="KW-1185">Reference proteome</keyword>
<feature type="domain" description="Histidine kinase" evidence="13">
    <location>
        <begin position="187"/>
        <end position="395"/>
    </location>
</feature>
<evidence type="ECO:0000256" key="6">
    <source>
        <dbReference type="ARBA" id="ARBA00022692"/>
    </source>
</evidence>
<accession>A0ABS8YZU4</accession>
<protein>
    <recommendedName>
        <fullName evidence="3">histidine kinase</fullName>
        <ecNumber evidence="3">2.7.13.3</ecNumber>
    </recommendedName>
</protein>
<dbReference type="InterPro" id="IPR004358">
    <property type="entry name" value="Sig_transdc_His_kin-like_C"/>
</dbReference>
<dbReference type="InterPro" id="IPR003661">
    <property type="entry name" value="HisK_dim/P_dom"/>
</dbReference>
<dbReference type="InterPro" id="IPR005467">
    <property type="entry name" value="His_kinase_dom"/>
</dbReference>
<evidence type="ECO:0000256" key="3">
    <source>
        <dbReference type="ARBA" id="ARBA00012438"/>
    </source>
</evidence>
<dbReference type="SUPFAM" id="SSF158472">
    <property type="entry name" value="HAMP domain-like"/>
    <property type="match status" value="1"/>
</dbReference>
<dbReference type="Proteomes" id="UP001521150">
    <property type="component" value="Unassembled WGS sequence"/>
</dbReference>
<dbReference type="SMART" id="SM00388">
    <property type="entry name" value="HisKA"/>
    <property type="match status" value="1"/>
</dbReference>
<dbReference type="SUPFAM" id="SSF55874">
    <property type="entry name" value="ATPase domain of HSP90 chaperone/DNA topoisomerase II/histidine kinase"/>
    <property type="match status" value="1"/>
</dbReference>
<keyword evidence="4" id="KW-0597">Phosphoprotein</keyword>
<dbReference type="Pfam" id="PF02518">
    <property type="entry name" value="HATPase_c"/>
    <property type="match status" value="1"/>
</dbReference>
<dbReference type="SUPFAM" id="SSF47384">
    <property type="entry name" value="Homodimeric domain of signal transducing histidine kinase"/>
    <property type="match status" value="1"/>
</dbReference>
<keyword evidence="9" id="KW-0902">Two-component regulatory system</keyword>
<dbReference type="CDD" id="cd00082">
    <property type="entry name" value="HisKA"/>
    <property type="match status" value="1"/>
</dbReference>
<dbReference type="CDD" id="cd00075">
    <property type="entry name" value="HATPase"/>
    <property type="match status" value="1"/>
</dbReference>
<feature type="region of interest" description="Disordered" evidence="11">
    <location>
        <begin position="398"/>
        <end position="418"/>
    </location>
</feature>
<sequence length="418" mass="45036">MSGPGWRAWLIAKYVGVFLSVSMVVVVVLHLHTRSSILSVGTSEYGELVYPVEPQLPAIDVDSSSQGGSTVAEPRVDEPVSDWSKDALAALVDDRNEALDRLLTQSVVTFLTLGLMSALLAWWLSARVLRRVHRITARARKVSATNLHERIELGGPQDELRELSDTFDELLGRLEAAFDAQSRFIANASHELRTPLTVVRSLVQVGLATDDPERIREAKAELLHYNDRCTALVNGLLTLARGEQGGQRHEPLRLDVLVEKTMAKTTAPGLTIRVDTQPCVVDGDIVLLEQVVCNLADNAVRYNEPGGHITVEVGQLDCTAVLRVANSGIKVPQEETARLFEPFRRGSAARLGHSTGTGLGLSIVRAIIAAHGGAVRADPRTGGGLEVTAAIPLSEVDVSRSPGAGLPVRPSRPKSRPG</sequence>
<comment type="catalytic activity">
    <reaction evidence="1">
        <text>ATP + protein L-histidine = ADP + protein N-phospho-L-histidine.</text>
        <dbReference type="EC" id="2.7.13.3"/>
    </reaction>
</comment>
<evidence type="ECO:0000256" key="4">
    <source>
        <dbReference type="ARBA" id="ARBA00022553"/>
    </source>
</evidence>
<evidence type="ECO:0000259" key="14">
    <source>
        <dbReference type="PROSITE" id="PS50885"/>
    </source>
</evidence>
<evidence type="ECO:0000256" key="5">
    <source>
        <dbReference type="ARBA" id="ARBA00022679"/>
    </source>
</evidence>
<keyword evidence="8 12" id="KW-1133">Transmembrane helix</keyword>
<evidence type="ECO:0000256" key="2">
    <source>
        <dbReference type="ARBA" id="ARBA00004236"/>
    </source>
</evidence>
<dbReference type="Gene3D" id="3.30.565.10">
    <property type="entry name" value="Histidine kinase-like ATPase, C-terminal domain"/>
    <property type="match status" value="1"/>
</dbReference>
<evidence type="ECO:0000256" key="9">
    <source>
        <dbReference type="ARBA" id="ARBA00023012"/>
    </source>
</evidence>
<evidence type="ECO:0000256" key="12">
    <source>
        <dbReference type="SAM" id="Phobius"/>
    </source>
</evidence>
<dbReference type="InterPro" id="IPR050428">
    <property type="entry name" value="TCS_sensor_his_kinase"/>
</dbReference>
<evidence type="ECO:0000313" key="16">
    <source>
        <dbReference type="Proteomes" id="UP001521150"/>
    </source>
</evidence>
<comment type="caution">
    <text evidence="15">The sequence shown here is derived from an EMBL/GenBank/DDBJ whole genome shotgun (WGS) entry which is preliminary data.</text>
</comment>
<dbReference type="PROSITE" id="PS50885">
    <property type="entry name" value="HAMP"/>
    <property type="match status" value="1"/>
</dbReference>
<evidence type="ECO:0000256" key="10">
    <source>
        <dbReference type="ARBA" id="ARBA00023136"/>
    </source>
</evidence>